<evidence type="ECO:0000256" key="1">
    <source>
        <dbReference type="ARBA" id="ARBA00011079"/>
    </source>
</evidence>
<dbReference type="GO" id="GO:0006508">
    <property type="term" value="P:proteolysis"/>
    <property type="evidence" value="ECO:0007669"/>
    <property type="project" value="UniProtKB-KW"/>
</dbReference>
<dbReference type="eggNOG" id="KOG4638">
    <property type="taxonomic scope" value="Eukaryota"/>
</dbReference>
<feature type="domain" description="RING-type" evidence="12">
    <location>
        <begin position="764"/>
        <end position="802"/>
    </location>
</feature>
<keyword evidence="6" id="KW-0378">Hydrolase</keyword>
<evidence type="ECO:0000256" key="6">
    <source>
        <dbReference type="ARBA" id="ARBA00022801"/>
    </source>
</evidence>
<keyword evidence="8" id="KW-0325">Glycoprotein</keyword>
<evidence type="ECO:0000256" key="10">
    <source>
        <dbReference type="SAM" id="Phobius"/>
    </source>
</evidence>
<dbReference type="FunCoup" id="G0N7L9">
    <property type="interactions" value="124"/>
</dbReference>
<dbReference type="PROSITE" id="PS00518">
    <property type="entry name" value="ZF_RING_1"/>
    <property type="match status" value="1"/>
</dbReference>
<dbReference type="AlphaFoldDB" id="G0N7L9"/>
<dbReference type="SUPFAM" id="SSF57850">
    <property type="entry name" value="RING/U-box"/>
    <property type="match status" value="1"/>
</dbReference>
<sequence>MKWNVLLLLLAPILIQGRLPPFFLGKPNGQTLLNHHLNRFDVTKRGVLQDYPYLQVYNFTQKLDHFDPYNTKTWNQKYFYNPIYSRNNSIIFLMIGGEGPENGKWAAYPQVQYLQWAKEFGADVFDLEHRFFGDSWPIPDMETSSLRYLTTQQALADLAFFIESMNQQYGFKNPRWVTFGGSYPGSLSAWFRQKYPQLTVGSVASSAPVNLKLDFYEYAMVVQDDLQLTDANCAPAVRDAFTQIQQLSLTVDGRNKLNNYFNLQPPFDANTTKLDINNFFGNLFNTFQGMTQYTYDGQSNSTHTDKTVKKMCEIMTNTTEPDKVKRVENLFLWFNQMEPAGPDLSVMPNSYWDVIKQVGSGDLKVLGEDGAAARGWMWLCCNEIGFLQTTNQGNNVFGTGVPLNLFIDMCTDMFGDSMKIKNIMAGNKKSQNYYGGADFYNATNVVLPNGSLDPWHALGTYNKKEAQSQLPYLINGTAHCGDMYASYDGEPQSLLAARAFIKQNVRDFIILGQRSVREGLEQFRLSLDNTREGQTFISILKNILPFLALFGAKFMFDHLTDILQFSLLFVTFLQADVIVQRTMSGGFSNKLFQVVYCFAFSMLTVVYLRNYTLTDFEFANTFGLNIMYFLSGEFKELSMSSTLYGIIITDTSFKLITIIPKSLVVIIPETYTSWSFKRKLLQSIEYCSQLYRCALPFGPWLRHFLFVNQGAGFMIYFFSIVYFSLKVGEIYRYSLFVKKSVKCLITDSSVGTSVKILECDDNQCTVCHEDFSHPIKLECNHIFCKSCIETWLDQKSTCPMCRAEVTKDVDNEWKNGGTSLALRMF</sequence>
<dbReference type="SUPFAM" id="SSF53474">
    <property type="entry name" value="alpha/beta-Hydrolases"/>
    <property type="match status" value="1"/>
</dbReference>
<keyword evidence="10" id="KW-0472">Membrane</keyword>
<dbReference type="GO" id="GO:0008239">
    <property type="term" value="F:dipeptidyl-peptidase activity"/>
    <property type="evidence" value="ECO:0007669"/>
    <property type="project" value="TreeGrafter"/>
</dbReference>
<keyword evidence="7" id="KW-0862">Zinc</keyword>
<accession>G0N7L9</accession>
<dbReference type="PANTHER" id="PTHR11010">
    <property type="entry name" value="PROTEASE S28 PRO-X CARBOXYPEPTIDASE-RELATED"/>
    <property type="match status" value="1"/>
</dbReference>
<dbReference type="InterPro" id="IPR042269">
    <property type="entry name" value="Ser_carbopepase_S28_SKS"/>
</dbReference>
<gene>
    <name evidence="13" type="ORF">CAEBREN_15465</name>
</gene>
<dbReference type="OrthoDB" id="1735038at2759"/>
<keyword evidence="14" id="KW-1185">Reference proteome</keyword>
<dbReference type="InterPro" id="IPR008758">
    <property type="entry name" value="Peptidase_S28"/>
</dbReference>
<dbReference type="InterPro" id="IPR013083">
    <property type="entry name" value="Znf_RING/FYVE/PHD"/>
</dbReference>
<evidence type="ECO:0000256" key="8">
    <source>
        <dbReference type="ARBA" id="ARBA00023180"/>
    </source>
</evidence>
<dbReference type="InterPro" id="IPR029058">
    <property type="entry name" value="AB_hydrolase_fold"/>
</dbReference>
<dbReference type="HOGENOM" id="CLU_343314_0_0_1"/>
<evidence type="ECO:0000256" key="7">
    <source>
        <dbReference type="ARBA" id="ARBA00022833"/>
    </source>
</evidence>
<dbReference type="CDD" id="cd16561">
    <property type="entry name" value="RING-HC_RNF213"/>
    <property type="match status" value="1"/>
</dbReference>
<evidence type="ECO:0000256" key="2">
    <source>
        <dbReference type="ARBA" id="ARBA00022670"/>
    </source>
</evidence>
<keyword evidence="10" id="KW-1133">Transmembrane helix</keyword>
<feature type="chain" id="PRO_5003405308" description="RING-type domain-containing protein" evidence="11">
    <location>
        <begin position="18"/>
        <end position="825"/>
    </location>
</feature>
<dbReference type="Pfam" id="PF13639">
    <property type="entry name" value="zf-RING_2"/>
    <property type="match status" value="1"/>
</dbReference>
<feature type="signal peptide" evidence="11">
    <location>
        <begin position="1"/>
        <end position="17"/>
    </location>
</feature>
<dbReference type="InParanoid" id="G0N7L9"/>
<feature type="transmembrane region" description="Helical" evidence="10">
    <location>
        <begin position="562"/>
        <end position="579"/>
    </location>
</feature>
<protein>
    <recommendedName>
        <fullName evidence="12">RING-type domain-containing protein</fullName>
    </recommendedName>
</protein>
<keyword evidence="5 9" id="KW-0863">Zinc-finger</keyword>
<keyword evidence="10" id="KW-0812">Transmembrane</keyword>
<dbReference type="Gene3D" id="3.40.50.1820">
    <property type="entry name" value="alpha/beta hydrolase"/>
    <property type="match status" value="1"/>
</dbReference>
<keyword evidence="3" id="KW-0479">Metal-binding</keyword>
<evidence type="ECO:0000256" key="11">
    <source>
        <dbReference type="SAM" id="SignalP"/>
    </source>
</evidence>
<name>G0N7L9_CAEBE</name>
<comment type="similarity">
    <text evidence="1">Belongs to the peptidase S28 family.</text>
</comment>
<dbReference type="EMBL" id="GL379848">
    <property type="protein sequence ID" value="EGT54892.1"/>
    <property type="molecule type" value="Genomic_DNA"/>
</dbReference>
<evidence type="ECO:0000256" key="9">
    <source>
        <dbReference type="PROSITE-ProRule" id="PRU00175"/>
    </source>
</evidence>
<dbReference type="Gene3D" id="1.20.120.980">
    <property type="entry name" value="Serine carboxypeptidase S28, SKS domain"/>
    <property type="match status" value="1"/>
</dbReference>
<reference evidence="14" key="1">
    <citation type="submission" date="2011-07" db="EMBL/GenBank/DDBJ databases">
        <authorList>
            <consortium name="Caenorhabditis brenneri Sequencing and Analysis Consortium"/>
            <person name="Wilson R.K."/>
        </authorList>
    </citation>
    <scope>NUCLEOTIDE SEQUENCE [LARGE SCALE GENOMIC DNA]</scope>
    <source>
        <strain evidence="14">PB2801</strain>
    </source>
</reference>
<dbReference type="GO" id="GO:0070008">
    <property type="term" value="F:serine-type exopeptidase activity"/>
    <property type="evidence" value="ECO:0007669"/>
    <property type="project" value="InterPro"/>
</dbReference>
<dbReference type="PROSITE" id="PS50089">
    <property type="entry name" value="ZF_RING_2"/>
    <property type="match status" value="1"/>
</dbReference>
<proteinExistence type="inferred from homology"/>
<evidence type="ECO:0000259" key="12">
    <source>
        <dbReference type="PROSITE" id="PS50089"/>
    </source>
</evidence>
<dbReference type="InterPro" id="IPR001841">
    <property type="entry name" value="Znf_RING"/>
</dbReference>
<evidence type="ECO:0000256" key="5">
    <source>
        <dbReference type="ARBA" id="ARBA00022771"/>
    </source>
</evidence>
<dbReference type="GO" id="GO:0008270">
    <property type="term" value="F:zinc ion binding"/>
    <property type="evidence" value="ECO:0007669"/>
    <property type="project" value="UniProtKB-KW"/>
</dbReference>
<organism evidence="14">
    <name type="scientific">Caenorhabditis brenneri</name>
    <name type="common">Nematode worm</name>
    <dbReference type="NCBI Taxonomy" id="135651"/>
    <lineage>
        <taxon>Eukaryota</taxon>
        <taxon>Metazoa</taxon>
        <taxon>Ecdysozoa</taxon>
        <taxon>Nematoda</taxon>
        <taxon>Chromadorea</taxon>
        <taxon>Rhabditida</taxon>
        <taxon>Rhabditina</taxon>
        <taxon>Rhabditomorpha</taxon>
        <taxon>Rhabditoidea</taxon>
        <taxon>Rhabditidae</taxon>
        <taxon>Peloderinae</taxon>
        <taxon>Caenorhabditis</taxon>
    </lineage>
</organism>
<dbReference type="InterPro" id="IPR017907">
    <property type="entry name" value="Znf_RING_CS"/>
</dbReference>
<evidence type="ECO:0000313" key="14">
    <source>
        <dbReference type="Proteomes" id="UP000008068"/>
    </source>
</evidence>
<evidence type="ECO:0000256" key="4">
    <source>
        <dbReference type="ARBA" id="ARBA00022729"/>
    </source>
</evidence>
<dbReference type="STRING" id="135651.G0N7L9"/>
<feature type="transmembrane region" description="Helical" evidence="10">
    <location>
        <begin position="704"/>
        <end position="725"/>
    </location>
</feature>
<dbReference type="PANTHER" id="PTHR11010:SF101">
    <property type="entry name" value="SERINE PROTEASE F56F10.1-RELATED"/>
    <property type="match status" value="1"/>
</dbReference>
<dbReference type="Proteomes" id="UP000008068">
    <property type="component" value="Unassembled WGS sequence"/>
</dbReference>
<dbReference type="Pfam" id="PF05577">
    <property type="entry name" value="Peptidase_S28"/>
    <property type="match status" value="1"/>
</dbReference>
<evidence type="ECO:0000256" key="3">
    <source>
        <dbReference type="ARBA" id="ARBA00022723"/>
    </source>
</evidence>
<dbReference type="SMART" id="SM00184">
    <property type="entry name" value="RING"/>
    <property type="match status" value="1"/>
</dbReference>
<dbReference type="eggNOG" id="KOG2182">
    <property type="taxonomic scope" value="Eukaryota"/>
</dbReference>
<feature type="transmembrane region" description="Helical" evidence="10">
    <location>
        <begin position="591"/>
        <end position="608"/>
    </location>
</feature>
<evidence type="ECO:0000313" key="13">
    <source>
        <dbReference type="EMBL" id="EGT54892.1"/>
    </source>
</evidence>
<dbReference type="eggNOG" id="KOG0802">
    <property type="taxonomic scope" value="Eukaryota"/>
</dbReference>
<dbReference type="FunFam" id="1.20.120.980:FF:000003">
    <property type="entry name" value="Serine protease 16"/>
    <property type="match status" value="1"/>
</dbReference>
<dbReference type="Gene3D" id="3.30.40.10">
    <property type="entry name" value="Zinc/RING finger domain, C3HC4 (zinc finger)"/>
    <property type="match status" value="1"/>
</dbReference>
<keyword evidence="4 11" id="KW-0732">Signal</keyword>
<keyword evidence="2" id="KW-0645">Protease</keyword>